<dbReference type="Proteomes" id="UP000007652">
    <property type="component" value="Unassembled WGS sequence"/>
</dbReference>
<dbReference type="AlphaFoldDB" id="I7LFS1"/>
<sequence length="157" mass="18428">MKKGAVVYFSLDGDTEFVANKIAERTGFEIIKIKPLKEFKYKGFWKFFYGGKMSLFGERPEVEGVPNWEFYDTIFLGTPIWAGRPCPYVLSFIENHPLNDKKIYLFSTFAADEKKAYEYFTKKMNLIISDEIGFKDSFIKNKIEVEKRIENWLKGLI</sequence>
<accession>I7LFS1</accession>
<dbReference type="RefSeq" id="WP_008908008.1">
    <property type="nucleotide sequence ID" value="NZ_CAKP01000027.1"/>
</dbReference>
<dbReference type="OrthoDB" id="9806505at2"/>
<organism evidence="2 3">
    <name type="scientific">Caloramator australicus RC3</name>
    <dbReference type="NCBI Taxonomy" id="857293"/>
    <lineage>
        <taxon>Bacteria</taxon>
        <taxon>Bacillati</taxon>
        <taxon>Bacillota</taxon>
        <taxon>Clostridia</taxon>
        <taxon>Eubacteriales</taxon>
        <taxon>Clostridiaceae</taxon>
        <taxon>Caloramator</taxon>
    </lineage>
</organism>
<keyword evidence="3" id="KW-1185">Reference proteome</keyword>
<evidence type="ECO:0000259" key="1">
    <source>
        <dbReference type="Pfam" id="PF12682"/>
    </source>
</evidence>
<reference evidence="2 3" key="1">
    <citation type="journal article" date="2011" name="J. Bacteriol.">
        <title>Draft genome sequence of Caloramator australicus strain RC3T, a thermoanaerobe from the Great Artesian Basin of Australia.</title>
        <authorList>
            <person name="Ogg C.D."/>
            <person name="Patel B.K.C."/>
        </authorList>
    </citation>
    <scope>NUCLEOTIDE SEQUENCE [LARGE SCALE GENOMIC DNA]</scope>
    <source>
        <strain evidence="2 3">RC3</strain>
    </source>
</reference>
<protein>
    <submittedName>
        <fullName evidence="2">Flavodoxin</fullName>
    </submittedName>
</protein>
<dbReference type="GO" id="GO:0010181">
    <property type="term" value="F:FMN binding"/>
    <property type="evidence" value="ECO:0007669"/>
    <property type="project" value="InterPro"/>
</dbReference>
<gene>
    <name evidence="2" type="ORF">CAAU_0646</name>
</gene>
<dbReference type="Gene3D" id="3.40.50.360">
    <property type="match status" value="1"/>
</dbReference>
<dbReference type="EMBL" id="CAKP01000027">
    <property type="protein sequence ID" value="CCJ32730.1"/>
    <property type="molecule type" value="Genomic_DNA"/>
</dbReference>
<dbReference type="PROSITE" id="PS00201">
    <property type="entry name" value="FLAVODOXIN"/>
    <property type="match status" value="1"/>
</dbReference>
<dbReference type="STRING" id="857293.CAAU_0646"/>
<dbReference type="PANTHER" id="PTHR39201:SF1">
    <property type="entry name" value="FLAVODOXIN-LIKE DOMAIN-CONTAINING PROTEIN"/>
    <property type="match status" value="1"/>
</dbReference>
<dbReference type="Pfam" id="PF12682">
    <property type="entry name" value="Flavodoxin_4"/>
    <property type="match status" value="1"/>
</dbReference>
<dbReference type="InterPro" id="IPR001226">
    <property type="entry name" value="Flavodoxin_CS"/>
</dbReference>
<dbReference type="eggNOG" id="COG0716">
    <property type="taxonomic scope" value="Bacteria"/>
</dbReference>
<dbReference type="PANTHER" id="PTHR39201">
    <property type="entry name" value="EXPORTED PROTEIN-RELATED"/>
    <property type="match status" value="1"/>
</dbReference>
<evidence type="ECO:0000313" key="3">
    <source>
        <dbReference type="Proteomes" id="UP000007652"/>
    </source>
</evidence>
<dbReference type="GO" id="GO:0016651">
    <property type="term" value="F:oxidoreductase activity, acting on NAD(P)H"/>
    <property type="evidence" value="ECO:0007669"/>
    <property type="project" value="UniProtKB-ARBA"/>
</dbReference>
<proteinExistence type="predicted"/>
<dbReference type="SUPFAM" id="SSF52218">
    <property type="entry name" value="Flavoproteins"/>
    <property type="match status" value="1"/>
</dbReference>
<evidence type="ECO:0000313" key="2">
    <source>
        <dbReference type="EMBL" id="CCJ32730.1"/>
    </source>
</evidence>
<comment type="caution">
    <text evidence="2">The sequence shown here is derived from an EMBL/GenBank/DDBJ whole genome shotgun (WGS) entry which is preliminary data.</text>
</comment>
<dbReference type="InterPro" id="IPR029039">
    <property type="entry name" value="Flavoprotein-like_sf"/>
</dbReference>
<feature type="domain" description="Flavodoxin-like" evidence="1">
    <location>
        <begin position="5"/>
        <end position="154"/>
    </location>
</feature>
<dbReference type="GO" id="GO:0009055">
    <property type="term" value="F:electron transfer activity"/>
    <property type="evidence" value="ECO:0007669"/>
    <property type="project" value="InterPro"/>
</dbReference>
<name>I7LFS1_9CLOT</name>
<dbReference type="InterPro" id="IPR008254">
    <property type="entry name" value="Flavodoxin/NO_synth"/>
</dbReference>